<sequence>MLDTELNPRKPSADYAISEEQLELEKLAYQDLQEHDHLMETDLDYAARAVVRGEAARIKQREQELEFLAEIKREEALANKFSILSLFDQYAAVAGRNPKTMAQWRSYIKSLVLFIRHDDANAVNHDQVVAWRNHLRDKVRYKGKPLAAKTINGSYLGSVSALFAWAKGDGLIAKNPTTEVTRVKLPKQPKLREKEFTNEEWRTILSATLLELKGRPRDDFRNAVRWCPWLMAYSGARVGEVTQLRKEDIQTHEGIPCMRITPEAGRVKTNEARMVPLHAHLLEQGFLSFVDGRLDGPLFFNPSLRSADNAINRQANRLGSKIAEWVRGLGVSGVKPNHGWRHLFNTIGTSCGMNERARLAIMGHSGRTVNDDYGSVSLPFKAEELAKFPRFEVAD</sequence>
<protein>
    <recommendedName>
        <fullName evidence="5">Tyr recombinase domain-containing protein</fullName>
    </recommendedName>
</protein>
<accession>A0ABX7SZC8</accession>
<comment type="similarity">
    <text evidence="1">Belongs to the 'phage' integrase family.</text>
</comment>
<keyword evidence="3" id="KW-0238">DNA-binding</keyword>
<dbReference type="Proteomes" id="UP000663923">
    <property type="component" value="Chromosome"/>
</dbReference>
<dbReference type="InterPro" id="IPR002104">
    <property type="entry name" value="Integrase_catalytic"/>
</dbReference>
<organism evidence="6 7">
    <name type="scientific">Parasphingorhabdus cellanae</name>
    <dbReference type="NCBI Taxonomy" id="2806553"/>
    <lineage>
        <taxon>Bacteria</taxon>
        <taxon>Pseudomonadati</taxon>
        <taxon>Pseudomonadota</taxon>
        <taxon>Alphaproteobacteria</taxon>
        <taxon>Sphingomonadales</taxon>
        <taxon>Sphingomonadaceae</taxon>
        <taxon>Parasphingorhabdus</taxon>
    </lineage>
</organism>
<dbReference type="PROSITE" id="PS51898">
    <property type="entry name" value="TYR_RECOMBINASE"/>
    <property type="match status" value="1"/>
</dbReference>
<evidence type="ECO:0000259" key="5">
    <source>
        <dbReference type="PROSITE" id="PS51898"/>
    </source>
</evidence>
<dbReference type="InterPro" id="IPR013762">
    <property type="entry name" value="Integrase-like_cat_sf"/>
</dbReference>
<dbReference type="InterPro" id="IPR011010">
    <property type="entry name" value="DNA_brk_join_enz"/>
</dbReference>
<evidence type="ECO:0000256" key="1">
    <source>
        <dbReference type="ARBA" id="ARBA00008857"/>
    </source>
</evidence>
<dbReference type="Gene3D" id="1.10.150.130">
    <property type="match status" value="1"/>
</dbReference>
<dbReference type="Gene3D" id="1.10.443.10">
    <property type="entry name" value="Intergrase catalytic core"/>
    <property type="match status" value="1"/>
</dbReference>
<gene>
    <name evidence="6" type="ORF">J4G78_10080</name>
</gene>
<evidence type="ECO:0000256" key="2">
    <source>
        <dbReference type="ARBA" id="ARBA00022908"/>
    </source>
</evidence>
<evidence type="ECO:0000256" key="3">
    <source>
        <dbReference type="ARBA" id="ARBA00023125"/>
    </source>
</evidence>
<dbReference type="SUPFAM" id="SSF56349">
    <property type="entry name" value="DNA breaking-rejoining enzymes"/>
    <property type="match status" value="1"/>
</dbReference>
<dbReference type="InterPro" id="IPR010998">
    <property type="entry name" value="Integrase_recombinase_N"/>
</dbReference>
<dbReference type="InterPro" id="IPR050090">
    <property type="entry name" value="Tyrosine_recombinase_XerCD"/>
</dbReference>
<dbReference type="RefSeq" id="WP_207986453.1">
    <property type="nucleotide sequence ID" value="NZ_CP071794.1"/>
</dbReference>
<dbReference type="PANTHER" id="PTHR30349:SF41">
    <property type="entry name" value="INTEGRASE_RECOMBINASE PROTEIN MJ0367-RELATED"/>
    <property type="match status" value="1"/>
</dbReference>
<proteinExistence type="inferred from homology"/>
<dbReference type="EMBL" id="CP071794">
    <property type="protein sequence ID" value="QTD54619.1"/>
    <property type="molecule type" value="Genomic_DNA"/>
</dbReference>
<feature type="domain" description="Tyr recombinase" evidence="5">
    <location>
        <begin position="199"/>
        <end position="386"/>
    </location>
</feature>
<evidence type="ECO:0000313" key="7">
    <source>
        <dbReference type="Proteomes" id="UP000663923"/>
    </source>
</evidence>
<name>A0ABX7SZC8_9SPHN</name>
<keyword evidence="2" id="KW-0229">DNA integration</keyword>
<evidence type="ECO:0000313" key="6">
    <source>
        <dbReference type="EMBL" id="QTD54619.1"/>
    </source>
</evidence>
<keyword evidence="7" id="KW-1185">Reference proteome</keyword>
<dbReference type="PANTHER" id="PTHR30349">
    <property type="entry name" value="PHAGE INTEGRASE-RELATED"/>
    <property type="match status" value="1"/>
</dbReference>
<reference evidence="6 7" key="1">
    <citation type="submission" date="2021-03" db="EMBL/GenBank/DDBJ databases">
        <title>Complete genome of Parasphingorhabdus_sp.JHSY0214.</title>
        <authorList>
            <person name="Yoo J.H."/>
            <person name="Bae J.W."/>
        </authorList>
    </citation>
    <scope>NUCLEOTIDE SEQUENCE [LARGE SCALE GENOMIC DNA]</scope>
    <source>
        <strain evidence="6 7">JHSY0214</strain>
    </source>
</reference>
<keyword evidence="4" id="KW-0233">DNA recombination</keyword>
<evidence type="ECO:0000256" key="4">
    <source>
        <dbReference type="ARBA" id="ARBA00023172"/>
    </source>
</evidence>